<dbReference type="Pfam" id="PF02913">
    <property type="entry name" value="FAD-oxidase_C"/>
    <property type="match status" value="1"/>
</dbReference>
<dbReference type="EMBL" id="UFQC01000010">
    <property type="protein sequence ID" value="SSW66757.1"/>
    <property type="molecule type" value="Genomic_DNA"/>
</dbReference>
<dbReference type="InterPro" id="IPR036318">
    <property type="entry name" value="FAD-bd_PCMH-like_sf"/>
</dbReference>
<name>A0A446CFV4_9BURK</name>
<evidence type="ECO:0000256" key="2">
    <source>
        <dbReference type="ARBA" id="ARBA00022630"/>
    </source>
</evidence>
<dbReference type="InterPro" id="IPR051264">
    <property type="entry name" value="FAD-oxidored/transferase_4"/>
</dbReference>
<evidence type="ECO:0000259" key="4">
    <source>
        <dbReference type="PROSITE" id="PS51387"/>
    </source>
</evidence>
<dbReference type="Gene3D" id="1.10.45.10">
    <property type="entry name" value="Vanillyl-alcohol Oxidase, Chain A, domain 4"/>
    <property type="match status" value="1"/>
</dbReference>
<dbReference type="EC" id="1.-.-.-" evidence="5"/>
<dbReference type="GO" id="GO:0016491">
    <property type="term" value="F:oxidoreductase activity"/>
    <property type="evidence" value="ECO:0007669"/>
    <property type="project" value="UniProtKB-KW"/>
</dbReference>
<dbReference type="InterPro" id="IPR016164">
    <property type="entry name" value="FAD-linked_Oxase-like_C"/>
</dbReference>
<dbReference type="Proteomes" id="UP000289465">
    <property type="component" value="Unassembled WGS sequence"/>
</dbReference>
<keyword evidence="5" id="KW-0560">Oxidoreductase</keyword>
<dbReference type="SUPFAM" id="SSF56176">
    <property type="entry name" value="FAD-binding/transporter-associated domain-like"/>
    <property type="match status" value="1"/>
</dbReference>
<dbReference type="GO" id="GO:0071949">
    <property type="term" value="F:FAD binding"/>
    <property type="evidence" value="ECO:0007669"/>
    <property type="project" value="InterPro"/>
</dbReference>
<dbReference type="GO" id="GO:0022904">
    <property type="term" value="P:respiratory electron transport chain"/>
    <property type="evidence" value="ECO:0007669"/>
    <property type="project" value="TreeGrafter"/>
</dbReference>
<evidence type="ECO:0000313" key="6">
    <source>
        <dbReference type="Proteomes" id="UP000289465"/>
    </source>
</evidence>
<evidence type="ECO:0000256" key="1">
    <source>
        <dbReference type="ARBA" id="ARBA00008000"/>
    </source>
</evidence>
<dbReference type="Pfam" id="PF01565">
    <property type="entry name" value="FAD_binding_4"/>
    <property type="match status" value="1"/>
</dbReference>
<dbReference type="InterPro" id="IPR004113">
    <property type="entry name" value="FAD-bd_oxidored_4_C"/>
</dbReference>
<dbReference type="InterPro" id="IPR006094">
    <property type="entry name" value="Oxid_FAD_bind_N"/>
</dbReference>
<dbReference type="InterPro" id="IPR016166">
    <property type="entry name" value="FAD-bd_PCMH"/>
</dbReference>
<evidence type="ECO:0000313" key="5">
    <source>
        <dbReference type="EMBL" id="SSW66757.1"/>
    </source>
</evidence>
<dbReference type="PANTHER" id="PTHR43716">
    <property type="entry name" value="D-2-HYDROXYGLUTARATE DEHYDROGENASE, MITOCHONDRIAL"/>
    <property type="match status" value="1"/>
</dbReference>
<dbReference type="InterPro" id="IPR016167">
    <property type="entry name" value="FAD-bd_PCMH_sub1"/>
</dbReference>
<accession>A0A446CFV4</accession>
<proteinExistence type="inferred from homology"/>
<dbReference type="SUPFAM" id="SSF55103">
    <property type="entry name" value="FAD-linked oxidases, C-terminal domain"/>
    <property type="match status" value="1"/>
</dbReference>
<reference evidence="5 6" key="1">
    <citation type="submission" date="2018-07" db="EMBL/GenBank/DDBJ databases">
        <authorList>
            <person name="Peeters C."/>
        </authorList>
    </citation>
    <scope>NUCLEOTIDE SEQUENCE [LARGE SCALE GENOMIC DNA]</scope>
    <source>
        <strain evidence="5 6">LMG 30378</strain>
    </source>
</reference>
<keyword evidence="2" id="KW-0285">Flavoprotein</keyword>
<dbReference type="PROSITE" id="PS51387">
    <property type="entry name" value="FAD_PCMH"/>
    <property type="match status" value="1"/>
</dbReference>
<organism evidence="5 6">
    <name type="scientific">Achromobacter veterisilvae</name>
    <dbReference type="NCBI Taxonomy" id="2069367"/>
    <lineage>
        <taxon>Bacteria</taxon>
        <taxon>Pseudomonadati</taxon>
        <taxon>Pseudomonadota</taxon>
        <taxon>Betaproteobacteria</taxon>
        <taxon>Burkholderiales</taxon>
        <taxon>Alcaligenaceae</taxon>
        <taxon>Achromobacter</taxon>
    </lineage>
</organism>
<dbReference type="InterPro" id="IPR016171">
    <property type="entry name" value="Vanillyl_alc_oxidase_C-sub2"/>
</dbReference>
<dbReference type="InterPro" id="IPR016169">
    <property type="entry name" value="FAD-bd_PCMH_sub2"/>
</dbReference>
<dbReference type="Gene3D" id="3.30.465.10">
    <property type="match status" value="1"/>
</dbReference>
<protein>
    <submittedName>
        <fullName evidence="5">Putative FAD-linked oxidoreductase</fullName>
        <ecNumber evidence="5">1.-.-.-</ecNumber>
    </submittedName>
</protein>
<comment type="similarity">
    <text evidence="1">Belongs to the FAD-binding oxidoreductase/transferase type 4 family.</text>
</comment>
<gene>
    <name evidence="5" type="ORF">AVE30378_02278</name>
</gene>
<keyword evidence="3" id="KW-0274">FAD</keyword>
<feature type="domain" description="FAD-binding PCMH-type" evidence="4">
    <location>
        <begin position="38"/>
        <end position="220"/>
    </location>
</feature>
<dbReference type="OrthoDB" id="8522822at2"/>
<dbReference type="Gene3D" id="3.30.70.2740">
    <property type="match status" value="1"/>
</dbReference>
<dbReference type="AlphaFoldDB" id="A0A446CFV4"/>
<dbReference type="Gene3D" id="3.30.43.10">
    <property type="entry name" value="Uridine Diphospho-n-acetylenolpyruvylglucosamine Reductase, domain 2"/>
    <property type="match status" value="1"/>
</dbReference>
<evidence type="ECO:0000256" key="3">
    <source>
        <dbReference type="ARBA" id="ARBA00022827"/>
    </source>
</evidence>
<sequence>MTNGITLLDALAQALGADAILHSEADLAGYTEDWRGRYKGPALCVALPGDTRQVSEIVRLCREHGTPVLPQGGNTSLCGGAVPAAEGRPPVIVNLSRMRRIRRVDAANNSMEVEAGCVLAAVQEAAAVEGRLYPVSLGAEGSCQIGGTIATNAGGTGVLRYGNTRDNVLGLEVVLPDGAIWNGLTALRKNNTGYDLKHLFIGAEGTMGIVTAAVLKLHPLPTAHAVAWLAPESPQAALDILGLFQCACGSRLSAFEMIDSNQLDVVMAHVPGRKNPLADAHPWHVLVELSDTGDDAALQDLLQRILEQAFERGLLRDAVVANSGAQRAALWEVRHSVSEGNKKAGVGLTTDTAVPVSAVPRFIDEATQAVRRLVPGLPVLIVAHLGDGNVHFIPFFTFDAWNALPGRDAMAASLRRVVNDVADALGGTFSAEHGVGRSSLAEMAHYKSPVELAMMRAVKQAFDPDHLFNPGRLLP</sequence>
<dbReference type="PANTHER" id="PTHR43716:SF2">
    <property type="entry name" value="BLL6224 PROTEIN"/>
    <property type="match status" value="1"/>
</dbReference>
<dbReference type="Gene3D" id="3.30.70.2190">
    <property type="match status" value="1"/>
</dbReference>
<dbReference type="RefSeq" id="WP_129240981.1">
    <property type="nucleotide sequence ID" value="NZ_UFQC01000010.1"/>
</dbReference>